<evidence type="ECO:0000313" key="1">
    <source>
        <dbReference type="EMBL" id="CAK6441126.1"/>
    </source>
</evidence>
<name>A0ABN9ZS89_PIPNA</name>
<organism evidence="1 2">
    <name type="scientific">Pipistrellus nathusii</name>
    <name type="common">Nathusius' pipistrelle</name>
    <dbReference type="NCBI Taxonomy" id="59473"/>
    <lineage>
        <taxon>Eukaryota</taxon>
        <taxon>Metazoa</taxon>
        <taxon>Chordata</taxon>
        <taxon>Craniata</taxon>
        <taxon>Vertebrata</taxon>
        <taxon>Euteleostomi</taxon>
        <taxon>Mammalia</taxon>
        <taxon>Eutheria</taxon>
        <taxon>Laurasiatheria</taxon>
        <taxon>Chiroptera</taxon>
        <taxon>Yangochiroptera</taxon>
        <taxon>Vespertilionidae</taxon>
        <taxon>Pipistrellus</taxon>
    </lineage>
</organism>
<dbReference type="EMBL" id="OY882859">
    <property type="protein sequence ID" value="CAK6441126.1"/>
    <property type="molecule type" value="Genomic_DNA"/>
</dbReference>
<proteinExistence type="predicted"/>
<evidence type="ECO:0000313" key="2">
    <source>
        <dbReference type="Proteomes" id="UP001314169"/>
    </source>
</evidence>
<gene>
    <name evidence="1" type="ORF">MPIPNATIZW_LOCUS9432</name>
</gene>
<protein>
    <submittedName>
        <fullName evidence="1">Uncharacterized protein</fullName>
    </submittedName>
</protein>
<reference evidence="1" key="1">
    <citation type="submission" date="2023-12" db="EMBL/GenBank/DDBJ databases">
        <authorList>
            <person name="Brown T."/>
        </authorList>
    </citation>
    <scope>NUCLEOTIDE SEQUENCE</scope>
</reference>
<sequence length="128" mass="14456">MAPTPNIRSLITYLTNKIKCCSAHVSFSSSFPLPVIIVTMRWFGMKHKGWVRHAQVPAFCFSRSSDVPPRSYALNSWHGSILTSEVFSLNCVQISSVILFSPNACHPRVAKQCELWLGFIGRLEICLW</sequence>
<accession>A0ABN9ZS89</accession>
<dbReference type="Proteomes" id="UP001314169">
    <property type="component" value="Chromosome 2"/>
</dbReference>
<keyword evidence="2" id="KW-1185">Reference proteome</keyword>